<feature type="binding site" evidence="6">
    <location>
        <position position="222"/>
    </location>
    <ligand>
        <name>(2E)-4-hydroxy-3-methylbut-2-enyl diphosphate</name>
        <dbReference type="ChEBI" id="CHEBI:128753"/>
    </ligand>
</feature>
<dbReference type="CDD" id="cd05687">
    <property type="entry name" value="S1_RPS1_repeat_ec1_hs1"/>
    <property type="match status" value="1"/>
</dbReference>
<accession>A0A1V4IBR8</accession>
<comment type="pathway">
    <text evidence="6">Isoprenoid biosynthesis; dimethylallyl diphosphate biosynthesis; dimethylallyl diphosphate from (2E)-4-hydroxy-3-methylbutenyl diphosphate: step 1/1.</text>
</comment>
<feature type="binding site" evidence="6">
    <location>
        <position position="267"/>
    </location>
    <ligand>
        <name>(2E)-4-hydroxy-3-methylbut-2-enyl diphosphate</name>
        <dbReference type="ChEBI" id="CHEBI:128753"/>
    </ligand>
</feature>
<dbReference type="OrthoDB" id="9804077at2"/>
<dbReference type="STRING" id="1450648.CLORY_41250"/>
<dbReference type="InterPro" id="IPR003451">
    <property type="entry name" value="LytB/IspH"/>
</dbReference>
<evidence type="ECO:0000313" key="8">
    <source>
        <dbReference type="EMBL" id="OPJ57386.1"/>
    </source>
</evidence>
<feature type="active site" description="Proton donor" evidence="6">
    <location>
        <position position="130"/>
    </location>
</feature>
<evidence type="ECO:0000256" key="3">
    <source>
        <dbReference type="ARBA" id="ARBA00023004"/>
    </source>
</evidence>
<comment type="pathway">
    <text evidence="6">Isoprenoid biosynthesis; isopentenyl diphosphate biosynthesis via DXP pathway; isopentenyl diphosphate from 1-deoxy-D-xylulose 5-phosphate: step 6/6.</text>
</comment>
<feature type="binding site" evidence="6">
    <location>
        <position position="78"/>
    </location>
    <ligand>
        <name>(2E)-4-hydroxy-3-methylbut-2-enyl diphosphate</name>
        <dbReference type="ChEBI" id="CHEBI:128753"/>
    </ligand>
</feature>
<dbReference type="CDD" id="cd04465">
    <property type="entry name" value="S1_RPS1_repeat_ec2_hs2"/>
    <property type="match status" value="1"/>
</dbReference>
<comment type="catalytic activity">
    <reaction evidence="6">
        <text>dimethylallyl diphosphate + 2 oxidized [2Fe-2S]-[ferredoxin] + H2O = (2E)-4-hydroxy-3-methylbut-2-enyl diphosphate + 2 reduced [2Fe-2S]-[ferredoxin] + 2 H(+)</text>
        <dbReference type="Rhea" id="RHEA:24825"/>
        <dbReference type="Rhea" id="RHEA-COMP:10000"/>
        <dbReference type="Rhea" id="RHEA-COMP:10001"/>
        <dbReference type="ChEBI" id="CHEBI:15377"/>
        <dbReference type="ChEBI" id="CHEBI:15378"/>
        <dbReference type="ChEBI" id="CHEBI:33737"/>
        <dbReference type="ChEBI" id="CHEBI:33738"/>
        <dbReference type="ChEBI" id="CHEBI:57623"/>
        <dbReference type="ChEBI" id="CHEBI:128753"/>
        <dbReference type="EC" id="1.17.7.4"/>
    </reaction>
</comment>
<dbReference type="PANTHER" id="PTHR30426:SF0">
    <property type="entry name" value="4-HYDROXY-3-METHYLBUT-2-ENYL DIPHOSPHATE REDUCTASE"/>
    <property type="match status" value="1"/>
</dbReference>
<dbReference type="CDD" id="cd05688">
    <property type="entry name" value="S1_RPS1_repeat_ec3"/>
    <property type="match status" value="1"/>
</dbReference>
<feature type="binding site" evidence="6">
    <location>
        <position position="165"/>
    </location>
    <ligand>
        <name>(2E)-4-hydroxy-3-methylbut-2-enyl diphosphate</name>
        <dbReference type="ChEBI" id="CHEBI:128753"/>
    </ligand>
</feature>
<dbReference type="EC" id="1.17.7.4" evidence="6"/>
<dbReference type="GO" id="GO:0005840">
    <property type="term" value="C:ribosome"/>
    <property type="evidence" value="ECO:0007669"/>
    <property type="project" value="UniProtKB-KW"/>
</dbReference>
<comment type="similarity">
    <text evidence="6">Belongs to the IspH family.</text>
</comment>
<dbReference type="HAMAP" id="MF_00191">
    <property type="entry name" value="IspH"/>
    <property type="match status" value="1"/>
</dbReference>
<evidence type="ECO:0000256" key="6">
    <source>
        <dbReference type="HAMAP-Rule" id="MF_00191"/>
    </source>
</evidence>
<keyword evidence="8" id="KW-0687">Ribonucleoprotein</keyword>
<evidence type="ECO:0000256" key="2">
    <source>
        <dbReference type="ARBA" id="ARBA00022723"/>
    </source>
</evidence>
<sequence>MERQIILADYAGFCFGVKRAVDTAINSADKFSSNIYTLGPLIHNSNVVEYLKESGISKIDLDDIHKLKENDTVIIRSHGVSQHIIHMLQDKNVNIIDATCPYVASIHKKVNYYSQLGYAIILVGDKNHPEVIGVNGWCNNNAIISKDGEDLPDKLPNKVCIVSQTTEKQENWNKVLDIVTRNCKEIVAFNTICNATSQRQKSSEQLAKKVDAMLVIGSRESSNTNKLYEICSSNCKNTVFIENADEIPSWLLSDEKLRKIGITAGASTPDWIIKEALNKMSENVKNDFNEQLEYMEQFDKQIHVGAIVKGEIISINEKEAYLNIGYKADALLPLSEATFDENKGLSDLFSIGDTIEAKVISIRNEDGYVVLSRVEMERTENLKFLREVFNEKKTIDVLIKEAVNGGVIANYNGIRIFIPASHLDLNHVDDLNAFVGKKLDITLIEFEENRKKTRIVGSKRELLKAEKEKLQEATWNKLEKDQVVEGEVKRLTSFGAFVDIEGVDGLLHVSEISWGRVNKPSDILTIGDKISVKIIDIDKENKKLSLSLKALTKEPWEDVEVKYPADNIVLGKVVRFADFGAFVELEPGVDGLVHISEISHKRIEKPSDELTIGQNVKAKILDVNKEAKKIALSIKAVE</sequence>
<evidence type="ECO:0000259" key="7">
    <source>
        <dbReference type="PROSITE" id="PS50126"/>
    </source>
</evidence>
<feature type="binding site" evidence="6">
    <location>
        <position position="43"/>
    </location>
    <ligand>
        <name>(2E)-4-hydroxy-3-methylbut-2-enyl diphosphate</name>
        <dbReference type="ChEBI" id="CHEBI:128753"/>
    </ligand>
</feature>
<comment type="function">
    <text evidence="5">Binds mRNA; thus facilitating recognition of the initiation point. It is needed to translate mRNA with a short Shine-Dalgarno (SD) purine-rich sequence.</text>
</comment>
<feature type="binding site" evidence="6">
    <location>
        <position position="128"/>
    </location>
    <ligand>
        <name>dimethylallyl diphosphate</name>
        <dbReference type="ChEBI" id="CHEBI:57623"/>
    </ligand>
</feature>
<dbReference type="SMART" id="SM00316">
    <property type="entry name" value="S1"/>
    <property type="match status" value="4"/>
</dbReference>
<feature type="binding site" evidence="6">
    <location>
        <position position="221"/>
    </location>
    <ligand>
        <name>dimethylallyl diphosphate</name>
        <dbReference type="ChEBI" id="CHEBI:57623"/>
    </ligand>
</feature>
<protein>
    <recommendedName>
        <fullName evidence="6">4-hydroxy-3-methylbut-2-enyl diphosphate reductase</fullName>
        <shortName evidence="6">HMBPP reductase</shortName>
        <ecNumber evidence="6">1.17.7.4</ecNumber>
    </recommendedName>
</protein>
<feature type="binding site" evidence="6">
    <location>
        <position position="78"/>
    </location>
    <ligand>
        <name>isopentenyl diphosphate</name>
        <dbReference type="ChEBI" id="CHEBI:128769"/>
    </ligand>
</feature>
<comment type="cofactor">
    <cofactor evidence="6">
        <name>[4Fe-4S] cluster</name>
        <dbReference type="ChEBI" id="CHEBI:49883"/>
    </cofactor>
    <text evidence="6">Binds 1 [4Fe-4S] cluster per subunit.</text>
</comment>
<feature type="binding site" evidence="6">
    <location>
        <position position="43"/>
    </location>
    <ligand>
        <name>isopentenyl diphosphate</name>
        <dbReference type="ChEBI" id="CHEBI:128769"/>
    </ligand>
</feature>
<dbReference type="NCBIfam" id="NF002187">
    <property type="entry name" value="PRK01045.1-1"/>
    <property type="match status" value="1"/>
</dbReference>
<evidence type="ECO:0000256" key="4">
    <source>
        <dbReference type="ARBA" id="ARBA00023014"/>
    </source>
</evidence>
<dbReference type="CDD" id="cd13944">
    <property type="entry name" value="lytB_ispH"/>
    <property type="match status" value="1"/>
</dbReference>
<feature type="domain" description="S1 motif" evidence="7">
    <location>
        <begin position="481"/>
        <end position="549"/>
    </location>
</feature>
<dbReference type="NCBIfam" id="TIGR00216">
    <property type="entry name" value="ispH_lytB"/>
    <property type="match status" value="1"/>
</dbReference>
<dbReference type="GO" id="GO:0019288">
    <property type="term" value="P:isopentenyl diphosphate biosynthetic process, methylerythritol 4-phosphate pathway"/>
    <property type="evidence" value="ECO:0007669"/>
    <property type="project" value="UniProtKB-UniRule"/>
</dbReference>
<feature type="binding site" evidence="6">
    <location>
        <position position="128"/>
    </location>
    <ligand>
        <name>isopentenyl diphosphate</name>
        <dbReference type="ChEBI" id="CHEBI:128769"/>
    </ligand>
</feature>
<evidence type="ECO:0000256" key="5">
    <source>
        <dbReference type="ARBA" id="ARBA00025604"/>
    </source>
</evidence>
<dbReference type="EMBL" id="MZGV01000086">
    <property type="protein sequence ID" value="OPJ57386.1"/>
    <property type="molecule type" value="Genomic_DNA"/>
</dbReference>
<dbReference type="Gene3D" id="2.40.50.140">
    <property type="entry name" value="Nucleic acid-binding proteins"/>
    <property type="match status" value="3"/>
</dbReference>
<comment type="caution">
    <text evidence="8">The sequence shown here is derived from an EMBL/GenBank/DDBJ whole genome shotgun (WGS) entry which is preliminary data.</text>
</comment>
<dbReference type="PANTHER" id="PTHR30426">
    <property type="entry name" value="4-HYDROXY-3-METHYLBUT-2-ENYL DIPHOSPHATE REDUCTASE"/>
    <property type="match status" value="1"/>
</dbReference>
<dbReference type="GO" id="GO:0051745">
    <property type="term" value="F:4-hydroxy-3-methylbut-2-enyl diphosphate reductase activity"/>
    <property type="evidence" value="ECO:0007669"/>
    <property type="project" value="UniProtKB-UniRule"/>
</dbReference>
<dbReference type="NCBIfam" id="NF000907">
    <property type="entry name" value="PRK00087.1"/>
    <property type="match status" value="1"/>
</dbReference>
<feature type="domain" description="S1 motif" evidence="7">
    <location>
        <begin position="392"/>
        <end position="460"/>
    </location>
</feature>
<dbReference type="NCBIfam" id="NF005208">
    <property type="entry name" value="PRK06676.1"/>
    <property type="match status" value="1"/>
</dbReference>
<dbReference type="FunFam" id="2.40.50.140:FF:000051">
    <property type="entry name" value="RNA-binding transcriptional accessory protein"/>
    <property type="match status" value="1"/>
</dbReference>
<comment type="catalytic activity">
    <reaction evidence="6">
        <text>isopentenyl diphosphate + 2 oxidized [2Fe-2S]-[ferredoxin] + H2O = (2E)-4-hydroxy-3-methylbut-2-enyl diphosphate + 2 reduced [2Fe-2S]-[ferredoxin] + 2 H(+)</text>
        <dbReference type="Rhea" id="RHEA:24488"/>
        <dbReference type="Rhea" id="RHEA-COMP:10000"/>
        <dbReference type="Rhea" id="RHEA-COMP:10001"/>
        <dbReference type="ChEBI" id="CHEBI:15377"/>
        <dbReference type="ChEBI" id="CHEBI:15378"/>
        <dbReference type="ChEBI" id="CHEBI:33737"/>
        <dbReference type="ChEBI" id="CHEBI:33738"/>
        <dbReference type="ChEBI" id="CHEBI:128753"/>
        <dbReference type="ChEBI" id="CHEBI:128769"/>
        <dbReference type="EC" id="1.17.7.4"/>
    </reaction>
</comment>
<feature type="binding site" evidence="6">
    <location>
        <position position="78"/>
    </location>
    <ligand>
        <name>dimethylallyl diphosphate</name>
        <dbReference type="ChEBI" id="CHEBI:57623"/>
    </ligand>
</feature>
<dbReference type="PRINTS" id="PR00681">
    <property type="entry name" value="RIBOSOMALS1"/>
</dbReference>
<feature type="binding site" evidence="6">
    <location>
        <position position="100"/>
    </location>
    <ligand>
        <name>[4Fe-4S] cluster</name>
        <dbReference type="ChEBI" id="CHEBI:49883"/>
    </ligand>
</feature>
<evidence type="ECO:0000313" key="9">
    <source>
        <dbReference type="Proteomes" id="UP000190080"/>
    </source>
</evidence>
<dbReference type="GO" id="GO:0046872">
    <property type="term" value="F:metal ion binding"/>
    <property type="evidence" value="ECO:0007669"/>
    <property type="project" value="UniProtKB-KW"/>
</dbReference>
<dbReference type="Pfam" id="PF00575">
    <property type="entry name" value="S1"/>
    <property type="match status" value="3"/>
</dbReference>
<feature type="binding site" evidence="6">
    <location>
        <position position="193"/>
    </location>
    <ligand>
        <name>[4Fe-4S] cluster</name>
        <dbReference type="ChEBI" id="CHEBI:49883"/>
    </ligand>
</feature>
<dbReference type="UniPathway" id="UPA00056">
    <property type="reaction ID" value="UER00097"/>
</dbReference>
<dbReference type="PROSITE" id="PS50126">
    <property type="entry name" value="S1"/>
    <property type="match status" value="4"/>
</dbReference>
<dbReference type="InterPro" id="IPR003029">
    <property type="entry name" value="S1_domain"/>
</dbReference>
<comment type="function">
    <text evidence="6">Catalyzes the conversion of 1-hydroxy-2-methyl-2-(E)-butenyl 4-diphosphate (HMBPP) into a mixture of isopentenyl diphosphate (IPP) and dimethylallyl diphosphate (DMAPP). Acts in the terminal step of the DOXP/MEP pathway for isoprenoid precursor biosynthesis.</text>
</comment>
<dbReference type="GO" id="GO:0016114">
    <property type="term" value="P:terpenoid biosynthetic process"/>
    <property type="evidence" value="ECO:0007669"/>
    <property type="project" value="UniProtKB-UniRule"/>
</dbReference>
<dbReference type="AlphaFoldDB" id="A0A1V4IBR8"/>
<feature type="binding site" evidence="6">
    <location>
        <position position="128"/>
    </location>
    <ligand>
        <name>(2E)-4-hydroxy-3-methylbut-2-enyl diphosphate</name>
        <dbReference type="ChEBI" id="CHEBI:128753"/>
    </ligand>
</feature>
<feature type="domain" description="S1 motif" evidence="7">
    <location>
        <begin position="566"/>
        <end position="635"/>
    </location>
</feature>
<proteinExistence type="inferred from homology"/>
<dbReference type="GO" id="GO:0005737">
    <property type="term" value="C:cytoplasm"/>
    <property type="evidence" value="ECO:0007669"/>
    <property type="project" value="UniProtKB-ARBA"/>
</dbReference>
<feature type="binding site" evidence="6">
    <location>
        <position position="267"/>
    </location>
    <ligand>
        <name>isopentenyl diphosphate</name>
        <dbReference type="ChEBI" id="CHEBI:128769"/>
    </ligand>
</feature>
<dbReference type="GO" id="GO:0003729">
    <property type="term" value="F:mRNA binding"/>
    <property type="evidence" value="ECO:0007669"/>
    <property type="project" value="UniProtKB-ARBA"/>
</dbReference>
<keyword evidence="8" id="KW-0689">Ribosomal protein</keyword>
<feature type="binding site" evidence="6">
    <location>
        <position position="223"/>
    </location>
    <ligand>
        <name>(2E)-4-hydroxy-3-methylbut-2-enyl diphosphate</name>
        <dbReference type="ChEBI" id="CHEBI:128753"/>
    </ligand>
</feature>
<dbReference type="SUPFAM" id="SSF50249">
    <property type="entry name" value="Nucleic acid-binding proteins"/>
    <property type="match status" value="4"/>
</dbReference>
<dbReference type="FunFam" id="2.40.50.140:FF:000103">
    <property type="entry name" value="protein RRP5 homolog"/>
    <property type="match status" value="1"/>
</dbReference>
<dbReference type="RefSeq" id="WP_079428061.1">
    <property type="nucleotide sequence ID" value="NZ_MZGV01000086.1"/>
</dbReference>
<name>A0A1V4IBR8_9CLOT</name>
<dbReference type="Gene3D" id="3.40.1010.20">
    <property type="entry name" value="4-hydroxy-3-methylbut-2-enyl diphosphate reductase, catalytic domain"/>
    <property type="match status" value="2"/>
</dbReference>
<dbReference type="Proteomes" id="UP000190080">
    <property type="component" value="Unassembled WGS sequence"/>
</dbReference>
<feature type="binding site" evidence="6">
    <location>
        <position position="222"/>
    </location>
    <ligand>
        <name>isopentenyl diphosphate</name>
        <dbReference type="ChEBI" id="CHEBI:128769"/>
    </ligand>
</feature>
<dbReference type="InterPro" id="IPR012340">
    <property type="entry name" value="NA-bd_OB-fold"/>
</dbReference>
<feature type="binding site" evidence="6">
    <location>
        <position position="223"/>
    </location>
    <ligand>
        <name>isopentenyl diphosphate</name>
        <dbReference type="ChEBI" id="CHEBI:128769"/>
    </ligand>
</feature>
<dbReference type="Gene3D" id="3.40.50.11270">
    <property type="match status" value="1"/>
</dbReference>
<dbReference type="InterPro" id="IPR035104">
    <property type="entry name" value="Ribosomal_protein_S1-like"/>
</dbReference>
<feature type="binding site" evidence="6">
    <location>
        <position position="221"/>
    </location>
    <ligand>
        <name>isopentenyl diphosphate</name>
        <dbReference type="ChEBI" id="CHEBI:128769"/>
    </ligand>
</feature>
<keyword evidence="6" id="KW-0560">Oxidoreductase</keyword>
<feature type="domain" description="S1 motif" evidence="7">
    <location>
        <begin position="305"/>
        <end position="374"/>
    </location>
</feature>
<keyword evidence="4 6" id="KW-0411">Iron-sulfur</keyword>
<keyword evidence="2 6" id="KW-0479">Metal-binding</keyword>
<keyword evidence="6" id="KW-0414">Isoprene biosynthesis</keyword>
<feature type="binding site" evidence="6">
    <location>
        <position position="221"/>
    </location>
    <ligand>
        <name>(2E)-4-hydroxy-3-methylbut-2-enyl diphosphate</name>
        <dbReference type="ChEBI" id="CHEBI:128753"/>
    </ligand>
</feature>
<gene>
    <name evidence="8" type="primary">rps1</name>
    <name evidence="6" type="synonym">ispH</name>
    <name evidence="8" type="ORF">CLORY_41250</name>
</gene>
<feature type="binding site" evidence="6">
    <location>
        <position position="43"/>
    </location>
    <ligand>
        <name>dimethylallyl diphosphate</name>
        <dbReference type="ChEBI" id="CHEBI:57623"/>
    </ligand>
</feature>
<organism evidence="8 9">
    <name type="scientific">Clostridium oryzae</name>
    <dbReference type="NCBI Taxonomy" id="1450648"/>
    <lineage>
        <taxon>Bacteria</taxon>
        <taxon>Bacillati</taxon>
        <taxon>Bacillota</taxon>
        <taxon>Clostridia</taxon>
        <taxon>Eubacteriales</taxon>
        <taxon>Clostridiaceae</taxon>
        <taxon>Clostridium</taxon>
    </lineage>
</organism>
<evidence type="ECO:0000256" key="1">
    <source>
        <dbReference type="ARBA" id="ARBA00022485"/>
    </source>
</evidence>
<feature type="binding site" evidence="6">
    <location>
        <position position="267"/>
    </location>
    <ligand>
        <name>dimethylallyl diphosphate</name>
        <dbReference type="ChEBI" id="CHEBI:57623"/>
    </ligand>
</feature>
<keyword evidence="1 6" id="KW-0004">4Fe-4S</keyword>
<dbReference type="GO" id="GO:0051539">
    <property type="term" value="F:4 iron, 4 sulfur cluster binding"/>
    <property type="evidence" value="ECO:0007669"/>
    <property type="project" value="UniProtKB-UniRule"/>
</dbReference>
<dbReference type="UniPathway" id="UPA00059">
    <property type="reaction ID" value="UER00105"/>
</dbReference>
<feature type="binding site" evidence="6">
    <location>
        <position position="14"/>
    </location>
    <ligand>
        <name>[4Fe-4S] cluster</name>
        <dbReference type="ChEBI" id="CHEBI:49883"/>
    </ligand>
</feature>
<feature type="binding site" evidence="6">
    <location>
        <position position="222"/>
    </location>
    <ligand>
        <name>dimethylallyl diphosphate</name>
        <dbReference type="ChEBI" id="CHEBI:57623"/>
    </ligand>
</feature>
<reference evidence="8 9" key="1">
    <citation type="submission" date="2017-03" db="EMBL/GenBank/DDBJ databases">
        <title>Genome sequence of Clostridium oryzae DSM 28571.</title>
        <authorList>
            <person name="Poehlein A."/>
            <person name="Daniel R."/>
        </authorList>
    </citation>
    <scope>NUCLEOTIDE SEQUENCE [LARGE SCALE GENOMIC DNA]</scope>
    <source>
        <strain evidence="8 9">DSM 28571</strain>
    </source>
</reference>
<keyword evidence="9" id="KW-1185">Reference proteome</keyword>
<dbReference type="GO" id="GO:0050992">
    <property type="term" value="P:dimethylallyl diphosphate biosynthetic process"/>
    <property type="evidence" value="ECO:0007669"/>
    <property type="project" value="UniProtKB-UniRule"/>
</dbReference>
<feature type="binding site" evidence="6">
    <location>
        <position position="223"/>
    </location>
    <ligand>
        <name>dimethylallyl diphosphate</name>
        <dbReference type="ChEBI" id="CHEBI:57623"/>
    </ligand>
</feature>
<keyword evidence="3 6" id="KW-0408">Iron</keyword>
<dbReference type="Pfam" id="PF02401">
    <property type="entry name" value="LYTB"/>
    <property type="match status" value="1"/>
</dbReference>